<reference evidence="1 2" key="1">
    <citation type="submission" date="2006-10" db="EMBL/GenBank/DDBJ databases">
        <title>Complete sequence of chromosome of Pelobacter propionicus DSM 2379.</title>
        <authorList>
            <consortium name="US DOE Joint Genome Institute"/>
            <person name="Copeland A."/>
            <person name="Lucas S."/>
            <person name="Lapidus A."/>
            <person name="Barry K."/>
            <person name="Detter J.C."/>
            <person name="Glavina del Rio T."/>
            <person name="Hammon N."/>
            <person name="Israni S."/>
            <person name="Dalin E."/>
            <person name="Tice H."/>
            <person name="Pitluck S."/>
            <person name="Saunders E."/>
            <person name="Brettin T."/>
            <person name="Bruce D."/>
            <person name="Han C."/>
            <person name="Tapia R."/>
            <person name="Schmutz J."/>
            <person name="Larimer F."/>
            <person name="Land M."/>
            <person name="Hauser L."/>
            <person name="Kyrpides N."/>
            <person name="Kim E."/>
            <person name="Lovley D."/>
            <person name="Richardson P."/>
        </authorList>
    </citation>
    <scope>NUCLEOTIDE SEQUENCE [LARGE SCALE GENOMIC DNA]</scope>
    <source>
        <strain evidence="2">DSM 2379 / NBRC 103807 / OttBd1</strain>
    </source>
</reference>
<gene>
    <name evidence="1" type="ordered locus">Ppro_0459</name>
</gene>
<keyword evidence="2" id="KW-1185">Reference proteome</keyword>
<dbReference type="HOGENOM" id="CLU_3219826_0_0_7"/>
<dbReference type="KEGG" id="ppd:Ppro_0459"/>
<dbReference type="eggNOG" id="COG3267">
    <property type="taxonomic scope" value="Bacteria"/>
</dbReference>
<dbReference type="STRING" id="338966.Ppro_0459"/>
<organism evidence="1 2">
    <name type="scientific">Pelobacter propionicus (strain DSM 2379 / NBRC 103807 / OttBd1)</name>
    <dbReference type="NCBI Taxonomy" id="338966"/>
    <lineage>
        <taxon>Bacteria</taxon>
        <taxon>Pseudomonadati</taxon>
        <taxon>Thermodesulfobacteriota</taxon>
        <taxon>Desulfuromonadia</taxon>
        <taxon>Desulfuromonadales</taxon>
        <taxon>Desulfuromonadaceae</taxon>
        <taxon>Pelobacter</taxon>
    </lineage>
</organism>
<evidence type="ECO:0000313" key="1">
    <source>
        <dbReference type="EMBL" id="ABK98091.1"/>
    </source>
</evidence>
<name>A1AL71_PELPD</name>
<evidence type="ECO:0000313" key="2">
    <source>
        <dbReference type="Proteomes" id="UP000006732"/>
    </source>
</evidence>
<dbReference type="AlphaFoldDB" id="A1AL71"/>
<protein>
    <submittedName>
        <fullName evidence="1">Uncharacterized protein</fullName>
    </submittedName>
</protein>
<proteinExistence type="predicted"/>
<accession>A1AL71</accession>
<sequence length="44" mass="4915">MNDKTLLALYGLKYNPFVPALPVEALWPLPGAELFARRLESLVS</sequence>
<dbReference type="EMBL" id="CP000482">
    <property type="protein sequence ID" value="ABK98091.1"/>
    <property type="molecule type" value="Genomic_DNA"/>
</dbReference>
<dbReference type="Proteomes" id="UP000006732">
    <property type="component" value="Chromosome"/>
</dbReference>